<feature type="transmembrane region" description="Helical" evidence="1">
    <location>
        <begin position="20"/>
        <end position="39"/>
    </location>
</feature>
<feature type="transmembrane region" description="Helical" evidence="1">
    <location>
        <begin position="45"/>
        <end position="66"/>
    </location>
</feature>
<dbReference type="PANTHER" id="PTHR18640:SF5">
    <property type="entry name" value="SODIUM_BILE ACID COTRANSPORTER 7"/>
    <property type="match status" value="1"/>
</dbReference>
<dbReference type="InterPro" id="IPR016833">
    <property type="entry name" value="Put_Na-Bile_cotransptr"/>
</dbReference>
<evidence type="ECO:0000256" key="1">
    <source>
        <dbReference type="SAM" id="Phobius"/>
    </source>
</evidence>
<dbReference type="Gene3D" id="1.20.1530.20">
    <property type="match status" value="1"/>
</dbReference>
<sequence length="346" mass="35960">MASSQTSDTGLRRFLPDGFVLALVAAVGLALVAPGIGASGGPIPLAPITEAGIALVFFLHGVNLSPQALRAGAQAWKLHIVVQLCTFGLFPLLGALVYVGTAGFIAPEMRLGFFYLCALSTTISSSVATVSMAQGNIPAAIFNVTLSSLAGMLITPALIALLQTTGTAHQLPLADTVIDIATKLLLPFAVGQLLRRWLVGFVSKHKPVVTKLDRGVILLIVYAAFCNSTAQGIWSRYPVTTMIIVAALVIVMLLAVIAATTLTGRALGFSREDEITAVFCGSQKSLANGAPIAKIIFGANPALGAILLPLMLYHPLQLVACSALARRYVRRGQAEAPVAAVVPANG</sequence>
<keyword evidence="1" id="KW-1133">Transmembrane helix</keyword>
<dbReference type="PANTHER" id="PTHR18640">
    <property type="entry name" value="SOLUTE CARRIER FAMILY 10 MEMBER 7"/>
    <property type="match status" value="1"/>
</dbReference>
<feature type="transmembrane region" description="Helical" evidence="1">
    <location>
        <begin position="140"/>
        <end position="161"/>
    </location>
</feature>
<keyword evidence="1" id="KW-0812">Transmembrane</keyword>
<dbReference type="GO" id="GO:0005886">
    <property type="term" value="C:plasma membrane"/>
    <property type="evidence" value="ECO:0007669"/>
    <property type="project" value="TreeGrafter"/>
</dbReference>
<dbReference type="Pfam" id="PF13593">
    <property type="entry name" value="SBF_like"/>
    <property type="match status" value="1"/>
</dbReference>
<dbReference type="Proteomes" id="UP000058074">
    <property type="component" value="Chromosome"/>
</dbReference>
<dbReference type="PIRSF" id="PIRSF026166">
    <property type="entry name" value="UCP026166"/>
    <property type="match status" value="1"/>
</dbReference>
<reference evidence="2 3" key="1">
    <citation type="journal article" date="2015" name="Genome Announc.">
        <title>Complete Genome Sequence of Polypropylene Glycol- and Polyethylene Glycol-Degrading Sphingopyxis macrogoltabida Strain EY-1.</title>
        <authorList>
            <person name="Ohtsubo Y."/>
            <person name="Nagata Y."/>
            <person name="Numata M."/>
            <person name="Tsuchikane K."/>
            <person name="Hosoyama A."/>
            <person name="Yamazoe A."/>
            <person name="Tsuda M."/>
            <person name="Fujita N."/>
            <person name="Kawai F."/>
        </authorList>
    </citation>
    <scope>NUCLEOTIDE SEQUENCE [LARGE SCALE GENOMIC DNA]</scope>
    <source>
        <strain evidence="2 3">EY-1</strain>
    </source>
</reference>
<feature type="transmembrane region" description="Helical" evidence="1">
    <location>
        <begin position="78"/>
        <end position="106"/>
    </location>
</feature>
<feature type="transmembrane region" description="Helical" evidence="1">
    <location>
        <begin position="112"/>
        <end position="133"/>
    </location>
</feature>
<feature type="transmembrane region" description="Helical" evidence="1">
    <location>
        <begin position="173"/>
        <end position="194"/>
    </location>
</feature>
<protein>
    <submittedName>
        <fullName evidence="2">Bile acid:sodium symporter</fullName>
    </submittedName>
</protein>
<name>A0A0N9U4A2_SPHMC</name>
<evidence type="ECO:0000313" key="2">
    <source>
        <dbReference type="EMBL" id="ALH79890.1"/>
    </source>
</evidence>
<proteinExistence type="predicted"/>
<dbReference type="AlphaFoldDB" id="A0A0N9U4A2"/>
<feature type="transmembrane region" description="Helical" evidence="1">
    <location>
        <begin position="215"/>
        <end position="234"/>
    </location>
</feature>
<dbReference type="PATRIC" id="fig|33050.5.peg.1208"/>
<keyword evidence="1" id="KW-0472">Membrane</keyword>
<feature type="transmembrane region" description="Helical" evidence="1">
    <location>
        <begin position="240"/>
        <end position="262"/>
    </location>
</feature>
<dbReference type="KEGG" id="smag:AN936_05790"/>
<dbReference type="OrthoDB" id="9792271at2"/>
<dbReference type="EMBL" id="CP012700">
    <property type="protein sequence ID" value="ALH79890.1"/>
    <property type="molecule type" value="Genomic_DNA"/>
</dbReference>
<dbReference type="RefSeq" id="WP_054587288.1">
    <property type="nucleotide sequence ID" value="NZ_CP012700.1"/>
</dbReference>
<dbReference type="InterPro" id="IPR038770">
    <property type="entry name" value="Na+/solute_symporter_sf"/>
</dbReference>
<organism evidence="2 3">
    <name type="scientific">Sphingopyxis macrogoltabida</name>
    <name type="common">Sphingomonas macrogoltabidus</name>
    <dbReference type="NCBI Taxonomy" id="33050"/>
    <lineage>
        <taxon>Bacteria</taxon>
        <taxon>Pseudomonadati</taxon>
        <taxon>Pseudomonadota</taxon>
        <taxon>Alphaproteobacteria</taxon>
        <taxon>Sphingomonadales</taxon>
        <taxon>Sphingomonadaceae</taxon>
        <taxon>Sphingopyxis</taxon>
    </lineage>
</organism>
<accession>A0A0N9U4A2</accession>
<evidence type="ECO:0000313" key="3">
    <source>
        <dbReference type="Proteomes" id="UP000058074"/>
    </source>
</evidence>
<gene>
    <name evidence="2" type="ORF">AN936_05790</name>
</gene>